<keyword evidence="3" id="KW-1185">Reference proteome</keyword>
<accession>A0A163S2C3</accession>
<dbReference type="RefSeq" id="WP_066238509.1">
    <property type="nucleotide sequence ID" value="NZ_LRFC01000006.1"/>
</dbReference>
<proteinExistence type="predicted"/>
<protein>
    <submittedName>
        <fullName evidence="2">Uncharacterized protein</fullName>
    </submittedName>
</protein>
<dbReference type="AlphaFoldDB" id="A0A163S2C3"/>
<name>A0A163S2C3_9BACL</name>
<organism evidence="2 3">
    <name type="scientific">Fictibacillus phosphorivorans</name>
    <dbReference type="NCBI Taxonomy" id="1221500"/>
    <lineage>
        <taxon>Bacteria</taxon>
        <taxon>Bacillati</taxon>
        <taxon>Bacillota</taxon>
        <taxon>Bacilli</taxon>
        <taxon>Bacillales</taxon>
        <taxon>Fictibacillaceae</taxon>
        <taxon>Fictibacillus</taxon>
    </lineage>
</organism>
<dbReference type="EMBL" id="LRFC01000006">
    <property type="protein sequence ID" value="KZE67998.1"/>
    <property type="molecule type" value="Genomic_DNA"/>
</dbReference>
<feature type="compositionally biased region" description="Basic and acidic residues" evidence="1">
    <location>
        <begin position="12"/>
        <end position="23"/>
    </location>
</feature>
<feature type="region of interest" description="Disordered" evidence="1">
    <location>
        <begin position="1"/>
        <end position="30"/>
    </location>
</feature>
<evidence type="ECO:0000256" key="1">
    <source>
        <dbReference type="SAM" id="MobiDB-lite"/>
    </source>
</evidence>
<comment type="caution">
    <text evidence="2">The sequence shown here is derived from an EMBL/GenBank/DDBJ whole genome shotgun (WGS) entry which is preliminary data.</text>
</comment>
<gene>
    <name evidence="2" type="ORF">AWM68_17660</name>
</gene>
<evidence type="ECO:0000313" key="3">
    <source>
        <dbReference type="Proteomes" id="UP000076567"/>
    </source>
</evidence>
<reference evidence="3" key="1">
    <citation type="submission" date="2016-01" db="EMBL/GenBank/DDBJ databases">
        <title>Draft genome of Chromobacterium sp. F49.</title>
        <authorList>
            <person name="Hong K.W."/>
        </authorList>
    </citation>
    <scope>NUCLEOTIDE SEQUENCE [LARGE SCALE GENOMIC DNA]</scope>
    <source>
        <strain evidence="3">P7IIIA</strain>
    </source>
</reference>
<evidence type="ECO:0000313" key="2">
    <source>
        <dbReference type="EMBL" id="KZE67998.1"/>
    </source>
</evidence>
<sequence>MGYINPLFNDQPIKRDKPNEPAKKTKVSKARATRIDKKHNIKFPVSAINQMKLKSYCKQVGRIYRSQGKEPLSQTKFNTLLLRFGLKYEDLIQWEGQYTDTKVYMHTNLLEHEYSDIGGPFGFAIEKNLSERKVVYFIIHSVLNWLEGEGSLDKIL</sequence>
<dbReference type="Proteomes" id="UP000076567">
    <property type="component" value="Unassembled WGS sequence"/>
</dbReference>
<dbReference type="OrthoDB" id="2912597at2"/>